<comment type="caution">
    <text evidence="2">The sequence shown here is derived from an EMBL/GenBank/DDBJ whole genome shotgun (WGS) entry which is preliminary data.</text>
</comment>
<keyword evidence="3" id="KW-1185">Reference proteome</keyword>
<evidence type="ECO:0000313" key="3">
    <source>
        <dbReference type="Proteomes" id="UP000789572"/>
    </source>
</evidence>
<feature type="region of interest" description="Disordered" evidence="1">
    <location>
        <begin position="1"/>
        <end position="37"/>
    </location>
</feature>
<name>A0A9N8WAG8_9GLOM</name>
<dbReference type="EMBL" id="CAJVPJ010000116">
    <property type="protein sequence ID" value="CAG8480652.1"/>
    <property type="molecule type" value="Genomic_DNA"/>
</dbReference>
<dbReference type="OrthoDB" id="10462582at2759"/>
<dbReference type="AlphaFoldDB" id="A0A9N8WAG8"/>
<feature type="compositionally biased region" description="Basic and acidic residues" evidence="1">
    <location>
        <begin position="1"/>
        <end position="10"/>
    </location>
</feature>
<dbReference type="Proteomes" id="UP000789572">
    <property type="component" value="Unassembled WGS sequence"/>
</dbReference>
<proteinExistence type="predicted"/>
<evidence type="ECO:0000313" key="2">
    <source>
        <dbReference type="EMBL" id="CAG8480652.1"/>
    </source>
</evidence>
<gene>
    <name evidence="2" type="ORF">POCULU_LOCUS1527</name>
</gene>
<evidence type="ECO:0000256" key="1">
    <source>
        <dbReference type="SAM" id="MobiDB-lite"/>
    </source>
</evidence>
<organism evidence="2 3">
    <name type="scientific">Paraglomus occultum</name>
    <dbReference type="NCBI Taxonomy" id="144539"/>
    <lineage>
        <taxon>Eukaryota</taxon>
        <taxon>Fungi</taxon>
        <taxon>Fungi incertae sedis</taxon>
        <taxon>Mucoromycota</taxon>
        <taxon>Glomeromycotina</taxon>
        <taxon>Glomeromycetes</taxon>
        <taxon>Paraglomerales</taxon>
        <taxon>Paraglomeraceae</taxon>
        <taxon>Paraglomus</taxon>
    </lineage>
</organism>
<sequence length="99" mass="11395">MSQNADKSKETNSPPKPKRGRKPENVSKNMDFTGQDPVMRVRMARMLQRRRATEERTAMVNIGVGRQELSQMTTDELLIYAQIIKETLSKYPRGSVIDR</sequence>
<reference evidence="2" key="1">
    <citation type="submission" date="2021-06" db="EMBL/GenBank/DDBJ databases">
        <authorList>
            <person name="Kallberg Y."/>
            <person name="Tangrot J."/>
            <person name="Rosling A."/>
        </authorList>
    </citation>
    <scope>NUCLEOTIDE SEQUENCE</scope>
    <source>
        <strain evidence="2">IA702</strain>
    </source>
</reference>
<protein>
    <submittedName>
        <fullName evidence="2">2871_t:CDS:1</fullName>
    </submittedName>
</protein>
<accession>A0A9N8WAG8</accession>